<organism evidence="1 2">
    <name type="scientific">Rodentibacter pneumotropicus</name>
    <dbReference type="NCBI Taxonomy" id="758"/>
    <lineage>
        <taxon>Bacteria</taxon>
        <taxon>Pseudomonadati</taxon>
        <taxon>Pseudomonadota</taxon>
        <taxon>Gammaproteobacteria</taxon>
        <taxon>Pasteurellales</taxon>
        <taxon>Pasteurellaceae</taxon>
        <taxon>Rodentibacter</taxon>
    </lineage>
</organism>
<protein>
    <submittedName>
        <fullName evidence="1">Phosphohistidine phosphatase SixA</fullName>
    </submittedName>
</protein>
<dbReference type="AlphaFoldDB" id="A0A4S2PPC9"/>
<evidence type="ECO:0000313" key="2">
    <source>
        <dbReference type="Proteomes" id="UP000306758"/>
    </source>
</evidence>
<name>A0A4S2PPC9_9PAST</name>
<comment type="caution">
    <text evidence="1">The sequence shown here is derived from an EMBL/GenBank/DDBJ whole genome shotgun (WGS) entry which is preliminary data.</text>
</comment>
<evidence type="ECO:0000313" key="1">
    <source>
        <dbReference type="EMBL" id="THA05255.1"/>
    </source>
</evidence>
<dbReference type="Proteomes" id="UP000306758">
    <property type="component" value="Unassembled WGS sequence"/>
</dbReference>
<gene>
    <name evidence="1" type="ORF">D3M78_12030</name>
</gene>
<accession>A0A4S2PPC9</accession>
<sequence>ATIAQIGWQDGKGEIMSYSYPPEML</sequence>
<proteinExistence type="predicted"/>
<reference evidence="1 2" key="1">
    <citation type="journal article" date="2019" name="Vet. Microbiol.">
        <title>Development of multi locus sequence typing (MLST) of Rodentibacter pneumotropicus.</title>
        <authorList>
            <person name="Adhikary S."/>
            <person name="Bisgaard M."/>
            <person name="Boot R."/>
            <person name="Benga L."/>
            <person name="Nicklas W."/>
            <person name="Christensen H."/>
        </authorList>
    </citation>
    <scope>NUCLEOTIDE SEQUENCE [LARGE SCALE GENOMIC DNA]</scope>
    <source>
        <strain evidence="1 2">Ac84</strain>
    </source>
</reference>
<dbReference type="EMBL" id="QXNI01000106">
    <property type="protein sequence ID" value="THA05255.1"/>
    <property type="molecule type" value="Genomic_DNA"/>
</dbReference>
<feature type="non-terminal residue" evidence="1">
    <location>
        <position position="1"/>
    </location>
</feature>